<evidence type="ECO:0000256" key="8">
    <source>
        <dbReference type="SAM" id="Phobius"/>
    </source>
</evidence>
<dbReference type="PANTHER" id="PTHR45689">
    <property type="entry name" value="I[[H]] CHANNEL, ISOFORM E"/>
    <property type="match status" value="1"/>
</dbReference>
<dbReference type="InterPro" id="IPR018488">
    <property type="entry name" value="cNMP-bd_CS"/>
</dbReference>
<dbReference type="Pfam" id="PF00520">
    <property type="entry name" value="Ion_trans"/>
    <property type="match status" value="1"/>
</dbReference>
<evidence type="ECO:0000256" key="3">
    <source>
        <dbReference type="ARBA" id="ARBA00022692"/>
    </source>
</evidence>
<dbReference type="PROSITE" id="PS50042">
    <property type="entry name" value="CNMP_BINDING_3"/>
    <property type="match status" value="1"/>
</dbReference>
<feature type="transmembrane region" description="Helical" evidence="8">
    <location>
        <begin position="314"/>
        <end position="333"/>
    </location>
</feature>
<dbReference type="CDD" id="cd00038">
    <property type="entry name" value="CAP_ED"/>
    <property type="match status" value="1"/>
</dbReference>
<evidence type="ECO:0000256" key="4">
    <source>
        <dbReference type="ARBA" id="ARBA00022989"/>
    </source>
</evidence>
<dbReference type="SUPFAM" id="SSF51206">
    <property type="entry name" value="cAMP-binding domain-like"/>
    <property type="match status" value="1"/>
</dbReference>
<evidence type="ECO:0000256" key="1">
    <source>
        <dbReference type="ARBA" id="ARBA00004141"/>
    </source>
</evidence>
<keyword evidence="2" id="KW-0813">Transport</keyword>
<feature type="transmembrane region" description="Helical" evidence="8">
    <location>
        <begin position="128"/>
        <end position="146"/>
    </location>
</feature>
<dbReference type="InterPro" id="IPR051413">
    <property type="entry name" value="K/Na_HCN_channel"/>
</dbReference>
<comment type="caution">
    <text evidence="10">The sequence shown here is derived from an EMBL/GenBank/DDBJ whole genome shotgun (WGS) entry which is preliminary data.</text>
</comment>
<keyword evidence="6 8" id="KW-0472">Membrane</keyword>
<evidence type="ECO:0000313" key="11">
    <source>
        <dbReference type="Proteomes" id="UP001530400"/>
    </source>
</evidence>
<feature type="compositionally biased region" description="Basic residues" evidence="7">
    <location>
        <begin position="706"/>
        <end position="716"/>
    </location>
</feature>
<keyword evidence="5" id="KW-0406">Ion transport</keyword>
<feature type="transmembrane region" description="Helical" evidence="8">
    <location>
        <begin position="224"/>
        <end position="249"/>
    </location>
</feature>
<evidence type="ECO:0000256" key="7">
    <source>
        <dbReference type="SAM" id="MobiDB-lite"/>
    </source>
</evidence>
<dbReference type="Proteomes" id="UP001530400">
    <property type="component" value="Unassembled WGS sequence"/>
</dbReference>
<comment type="subcellular location">
    <subcellularLocation>
        <location evidence="1">Membrane</location>
        <topology evidence="1">Multi-pass membrane protein</topology>
    </subcellularLocation>
</comment>
<feature type="compositionally biased region" description="Polar residues" evidence="7">
    <location>
        <begin position="591"/>
        <end position="617"/>
    </location>
</feature>
<dbReference type="PROSITE" id="PS00888">
    <property type="entry name" value="CNMP_BINDING_1"/>
    <property type="match status" value="1"/>
</dbReference>
<organism evidence="10 11">
    <name type="scientific">Cyclotella atomus</name>
    <dbReference type="NCBI Taxonomy" id="382360"/>
    <lineage>
        <taxon>Eukaryota</taxon>
        <taxon>Sar</taxon>
        <taxon>Stramenopiles</taxon>
        <taxon>Ochrophyta</taxon>
        <taxon>Bacillariophyta</taxon>
        <taxon>Coscinodiscophyceae</taxon>
        <taxon>Thalassiosirophycidae</taxon>
        <taxon>Stephanodiscales</taxon>
        <taxon>Stephanodiscaceae</taxon>
        <taxon>Cyclotella</taxon>
    </lineage>
</organism>
<keyword evidence="4 8" id="KW-1133">Transmembrane helix</keyword>
<dbReference type="Gene3D" id="1.10.287.70">
    <property type="match status" value="1"/>
</dbReference>
<name>A0ABD3NDZ4_9STRA</name>
<reference evidence="10 11" key="1">
    <citation type="submission" date="2024-10" db="EMBL/GenBank/DDBJ databases">
        <title>Updated reference genomes for cyclostephanoid diatoms.</title>
        <authorList>
            <person name="Roberts W.R."/>
            <person name="Alverson A.J."/>
        </authorList>
    </citation>
    <scope>NUCLEOTIDE SEQUENCE [LARGE SCALE GENOMIC DNA]</scope>
    <source>
        <strain evidence="10 11">AJA010-31</strain>
    </source>
</reference>
<evidence type="ECO:0000256" key="6">
    <source>
        <dbReference type="ARBA" id="ARBA00023136"/>
    </source>
</evidence>
<dbReference type="InterPro" id="IPR005821">
    <property type="entry name" value="Ion_trans_dom"/>
</dbReference>
<feature type="region of interest" description="Disordered" evidence="7">
    <location>
        <begin position="591"/>
        <end position="650"/>
    </location>
</feature>
<dbReference type="InterPro" id="IPR000595">
    <property type="entry name" value="cNMP-bd_dom"/>
</dbReference>
<keyword evidence="3 8" id="KW-0812">Transmembrane</keyword>
<dbReference type="Gene3D" id="2.60.120.10">
    <property type="entry name" value="Jelly Rolls"/>
    <property type="match status" value="1"/>
</dbReference>
<dbReference type="EMBL" id="JALLPJ020001207">
    <property type="protein sequence ID" value="KAL3774167.1"/>
    <property type="molecule type" value="Genomic_DNA"/>
</dbReference>
<proteinExistence type="predicted"/>
<dbReference type="InterPro" id="IPR014710">
    <property type="entry name" value="RmlC-like_jellyroll"/>
</dbReference>
<accession>A0ABD3NDZ4</accession>
<dbReference type="GO" id="GO:0016020">
    <property type="term" value="C:membrane"/>
    <property type="evidence" value="ECO:0007669"/>
    <property type="project" value="UniProtKB-SubCell"/>
</dbReference>
<dbReference type="PANTHER" id="PTHR45689:SF13">
    <property type="entry name" value="CYCLIC NUCLEOTIDE-BINDING DOMAIN-CONTAINING PROTEIN"/>
    <property type="match status" value="1"/>
</dbReference>
<dbReference type="Gene3D" id="1.10.287.630">
    <property type="entry name" value="Helix hairpin bin"/>
    <property type="match status" value="1"/>
</dbReference>
<dbReference type="InterPro" id="IPR018490">
    <property type="entry name" value="cNMP-bd_dom_sf"/>
</dbReference>
<keyword evidence="11" id="KW-1185">Reference proteome</keyword>
<evidence type="ECO:0000259" key="9">
    <source>
        <dbReference type="PROSITE" id="PS50042"/>
    </source>
</evidence>
<dbReference type="SUPFAM" id="SSF81324">
    <property type="entry name" value="Voltage-gated potassium channels"/>
    <property type="match status" value="1"/>
</dbReference>
<gene>
    <name evidence="10" type="ORF">ACHAWO_009235</name>
</gene>
<feature type="domain" description="Cyclic nucleotide-binding" evidence="9">
    <location>
        <begin position="422"/>
        <end position="545"/>
    </location>
</feature>
<evidence type="ECO:0000256" key="2">
    <source>
        <dbReference type="ARBA" id="ARBA00022448"/>
    </source>
</evidence>
<evidence type="ECO:0000256" key="5">
    <source>
        <dbReference type="ARBA" id="ARBA00023065"/>
    </source>
</evidence>
<dbReference type="Pfam" id="PF00027">
    <property type="entry name" value="cNMP_binding"/>
    <property type="match status" value="1"/>
</dbReference>
<dbReference type="AlphaFoldDB" id="A0ABD3NDZ4"/>
<sequence length="762" mass="87543">MTQRASSQLFNGHRRKSLSKFRSENILSSGTGGLFCKGQTVGPEHRGNPASRVFLNYDDINKRAIQLFHTESTSSGNNQSAKCWFLRIFHPYDRSRRLFDFATVIWVLLLVFFVPIEIGFDWFDAPDWQKIIYTILDFWFAVDIILNFRTGYINHGTVVMDPNKIYRNYLSTWFLVDAIGTFPFERLLSGDIASRKTLKLTKYFKIPKLLRVSRLMKYVRNHNYVYDFSKVLVLIFTMLHLGACVWVLLLDPCEEDTLNFGHEVCAQENMYQMYAEALHLSAAMFLGVSSDHIVMKPELLHLDFNGKDKDSTTIYLVSTLFMIIGLFLIALLISETNVYVMGKKQGSAAFQSKSDRINHEMEYYGVPHDLQVQVRAFYDYVWIHQRQYDGKIALLSDQQMSTDLQRKLALHLFKDVVSHISFFSEIDDLLLGEICMSLRTRIFLPGDTIIFKGDVGKELFIIAKGVVEVLRDDLPANLRRNAPEILLHNGSFFGEIALVMEVRRTCSVQARTVCEVNVLQQNAFDAVLRENPHFARKINELVVARQLDSSLARSSHVKGVDFQVSQSDIERAVIAMERNMQEGLLRRQMNQTESSRTMADSSLKSPVSATKVKQGTRVSFDEATTRRRHPHDDEESQIEIPARPSTAGPVSDVIRDITRRSTRFADEELVKKIRIANRALSGSFETSITLDSFVDRCSDTEVDVPKKHHTNKNKPRRPNDLPKERKITEDELEGHFRPGVLTDIAKVRPVILRVRDNHWIQE</sequence>
<protein>
    <recommendedName>
        <fullName evidence="9">Cyclic nucleotide-binding domain-containing protein</fullName>
    </recommendedName>
</protein>
<feature type="transmembrane region" description="Helical" evidence="8">
    <location>
        <begin position="98"/>
        <end position="116"/>
    </location>
</feature>
<evidence type="ECO:0000313" key="10">
    <source>
        <dbReference type="EMBL" id="KAL3774167.1"/>
    </source>
</evidence>
<dbReference type="SMART" id="SM00100">
    <property type="entry name" value="cNMP"/>
    <property type="match status" value="1"/>
</dbReference>
<feature type="region of interest" description="Disordered" evidence="7">
    <location>
        <begin position="704"/>
        <end position="725"/>
    </location>
</feature>